<feature type="domain" description="PHB de-polymerase C-terminal" evidence="1">
    <location>
        <begin position="206"/>
        <end position="407"/>
    </location>
</feature>
<gene>
    <name evidence="2" type="ORF">ID47_07785</name>
</gene>
<dbReference type="PANTHER" id="PTHR36837:SF4">
    <property type="entry name" value="BLR0908 PROTEIN"/>
    <property type="match status" value="1"/>
</dbReference>
<evidence type="ECO:0000313" key="2">
    <source>
        <dbReference type="EMBL" id="AIK96640.1"/>
    </source>
</evidence>
<dbReference type="RefSeq" id="WP_038465222.1">
    <property type="nucleotide sequence ID" value="NZ_CP008941.1"/>
</dbReference>
<dbReference type="SUPFAM" id="SSF53474">
    <property type="entry name" value="alpha/beta-Hydrolases"/>
    <property type="match status" value="1"/>
</dbReference>
<accession>A0A077B116</accession>
<dbReference type="eggNOG" id="COG4553">
    <property type="taxonomic scope" value="Bacteria"/>
</dbReference>
<dbReference type="KEGG" id="paca:ID47_07785"/>
<dbReference type="InterPro" id="IPR009656">
    <property type="entry name" value="PHB_depo_C"/>
</dbReference>
<dbReference type="PIRSF" id="PIRSF020818">
    <property type="entry name" value="PHB_depoly_PhaZ"/>
    <property type="match status" value="1"/>
</dbReference>
<evidence type="ECO:0000313" key="3">
    <source>
        <dbReference type="Proteomes" id="UP000028926"/>
    </source>
</evidence>
<dbReference type="Pfam" id="PF06850">
    <property type="entry name" value="PHB_depo_C"/>
    <property type="match status" value="1"/>
</dbReference>
<protein>
    <submittedName>
        <fullName evidence="2">Poly(3-hydroxybutyrate) depolymerase</fullName>
    </submittedName>
</protein>
<proteinExistence type="predicted"/>
<evidence type="ECO:0000259" key="1">
    <source>
        <dbReference type="Pfam" id="PF06850"/>
    </source>
</evidence>
<dbReference type="NCBIfam" id="TIGR01849">
    <property type="entry name" value="PHB_depoly_PhaZ"/>
    <property type="match status" value="1"/>
</dbReference>
<dbReference type="AlphaFoldDB" id="A0A077B116"/>
<dbReference type="InterPro" id="IPR029058">
    <property type="entry name" value="AB_hydrolase_fold"/>
</dbReference>
<dbReference type="InterPro" id="IPR051321">
    <property type="entry name" value="PHA/PHB_synthase"/>
</dbReference>
<dbReference type="EMBL" id="CP008941">
    <property type="protein sequence ID" value="AIK96640.1"/>
    <property type="molecule type" value="Genomic_DNA"/>
</dbReference>
<dbReference type="OrthoDB" id="9774318at2"/>
<dbReference type="PANTHER" id="PTHR36837">
    <property type="entry name" value="POLY(3-HYDROXYALKANOATE) POLYMERASE SUBUNIT PHAC"/>
    <property type="match status" value="1"/>
</dbReference>
<dbReference type="InterPro" id="IPR010915">
    <property type="entry name" value="PHB_depoly_PhaZ"/>
</dbReference>
<dbReference type="STRING" id="91604.ID47_07785"/>
<dbReference type="HOGENOM" id="CLU_017495_0_0_5"/>
<dbReference type="Proteomes" id="UP000028926">
    <property type="component" value="Chromosome"/>
</dbReference>
<organism evidence="2 3">
    <name type="scientific">Candidatus Odyssella acanthamoebae</name>
    <dbReference type="NCBI Taxonomy" id="91604"/>
    <lineage>
        <taxon>Bacteria</taxon>
        <taxon>Pseudomonadati</taxon>
        <taxon>Pseudomonadota</taxon>
        <taxon>Alphaproteobacteria</taxon>
        <taxon>Holosporales</taxon>
        <taxon>Candidatus Paracaedibacteraceae</taxon>
        <taxon>Candidatus Odyssella</taxon>
    </lineage>
</organism>
<keyword evidence="3" id="KW-1185">Reference proteome</keyword>
<sequence length="411" mass="47184">MLYHLNEFKNVAMMPTKMWSDAVGMFASAMPTEADSYSKILSASSQIIGRSAMTFDQPQFGLSQTVRHNEVLKVVEKKIMVKPFCTLRYFQRQREEGVVNFKDPKVLICAPLSGHFATLLRDTVKAMLPHHEVYITDWHNARDVPLKEGKFNFQTYIDYLLDFIRHLGKDLHIIAVCQPAVPVLSTVSLLAEYNEPCQPRTMTLMGGPIDTRVNPGPVNQFAEDHSMLWFKNNLISKVPGSYVGAGREVCPGFLMLQGFMSLNVQRHQEANFNLFKKLIQGDREGAEAHTKFYDEYRAVLDMPADYYLDSIRIAFKEHLLPKGLLTWRGYLIRPEKIKKTALMTVEGELDEISCSGQTYAAHELCSKLPDTMRSHYLQLGTGHYGIFNGRRWREEIQPLISLFIREHDRYH</sequence>
<reference evidence="2 3" key="1">
    <citation type="submission" date="2014-07" db="EMBL/GenBank/DDBJ databases">
        <title>Comparative genomic insights into amoeba endosymbionts belonging to the families of Holosporaceae and Candidatus Midichloriaceae within Rickettsiales.</title>
        <authorList>
            <person name="Wang Z."/>
            <person name="Wu M."/>
        </authorList>
    </citation>
    <scope>NUCLEOTIDE SEQUENCE [LARGE SCALE GENOMIC DNA]</scope>
    <source>
        <strain evidence="2">PRA3</strain>
    </source>
</reference>
<name>A0A077B116_9PROT</name>